<dbReference type="Proteomes" id="UP000839052">
    <property type="component" value="Chromosome"/>
</dbReference>
<reference evidence="2 3" key="1">
    <citation type="submission" date="2021-10" db="EMBL/GenBank/DDBJ databases">
        <authorList>
            <person name="Koch H."/>
        </authorList>
    </citation>
    <scope>NUCLEOTIDE SEQUENCE [LARGE SCALE GENOMIC DNA]</scope>
    <source>
        <strain evidence="2">6680</strain>
    </source>
</reference>
<accession>A0ABN8AMP6</accession>
<proteinExistence type="predicted"/>
<dbReference type="InterPro" id="IPR029032">
    <property type="entry name" value="AhpD-like"/>
</dbReference>
<gene>
    <name evidence="2" type="ORF">NTG6680_1656</name>
</gene>
<organism evidence="2 3">
    <name type="scientific">Candidatus Nitrotoga arctica</name>
    <dbReference type="NCBI Taxonomy" id="453162"/>
    <lineage>
        <taxon>Bacteria</taxon>
        <taxon>Pseudomonadati</taxon>
        <taxon>Pseudomonadota</taxon>
        <taxon>Betaproteobacteria</taxon>
        <taxon>Nitrosomonadales</taxon>
        <taxon>Gallionellaceae</taxon>
        <taxon>Candidatus Nitrotoga</taxon>
    </lineage>
</organism>
<protein>
    <submittedName>
        <fullName evidence="2">4-carboxymuconolactone decarboxylase</fullName>
        <ecNumber evidence="2">4.1.1.44</ecNumber>
    </submittedName>
</protein>
<name>A0ABN8AMP6_9PROT</name>
<dbReference type="Gene3D" id="1.20.1290.10">
    <property type="entry name" value="AhpD-like"/>
    <property type="match status" value="1"/>
</dbReference>
<dbReference type="EMBL" id="OU912926">
    <property type="protein sequence ID" value="CAG9932909.1"/>
    <property type="molecule type" value="Genomic_DNA"/>
</dbReference>
<dbReference type="GO" id="GO:0047575">
    <property type="term" value="F:4-carboxymuconolactone decarboxylase activity"/>
    <property type="evidence" value="ECO:0007669"/>
    <property type="project" value="UniProtKB-EC"/>
</dbReference>
<evidence type="ECO:0000259" key="1">
    <source>
        <dbReference type="Pfam" id="PF02627"/>
    </source>
</evidence>
<evidence type="ECO:0000313" key="2">
    <source>
        <dbReference type="EMBL" id="CAG9932909.1"/>
    </source>
</evidence>
<sequence length="83" mass="9012">MQTRKLGGLEVSELGFGCMSISGNYGPPADRKTHLFGDIFDRDNLDWPSRELATVGMLSALQGAESQLQAHMRISMNVGITAD</sequence>
<dbReference type="EC" id="4.1.1.44" evidence="2"/>
<dbReference type="InterPro" id="IPR003779">
    <property type="entry name" value="CMD-like"/>
</dbReference>
<feature type="domain" description="Carboxymuconolactone decarboxylase-like" evidence="1">
    <location>
        <begin position="33"/>
        <end position="83"/>
    </location>
</feature>
<keyword evidence="2" id="KW-0456">Lyase</keyword>
<keyword evidence="3" id="KW-1185">Reference proteome</keyword>
<dbReference type="Pfam" id="PF02627">
    <property type="entry name" value="CMD"/>
    <property type="match status" value="1"/>
</dbReference>
<evidence type="ECO:0000313" key="3">
    <source>
        <dbReference type="Proteomes" id="UP000839052"/>
    </source>
</evidence>
<dbReference type="SUPFAM" id="SSF69118">
    <property type="entry name" value="AhpD-like"/>
    <property type="match status" value="1"/>
</dbReference>
<dbReference type="RefSeq" id="WP_239796784.1">
    <property type="nucleotide sequence ID" value="NZ_OU912926.1"/>
</dbReference>